<dbReference type="InterPro" id="IPR002401">
    <property type="entry name" value="Cyt_P450_E_grp-I"/>
</dbReference>
<proteinExistence type="inferred from homology"/>
<dbReference type="AlphaFoldDB" id="A0A2W1JPN0"/>
<dbReference type="PROSITE" id="PS00086">
    <property type="entry name" value="CYTOCHROME_P450"/>
    <property type="match status" value="1"/>
</dbReference>
<evidence type="ECO:0000256" key="6">
    <source>
        <dbReference type="ARBA" id="ARBA00023033"/>
    </source>
</evidence>
<dbReference type="Pfam" id="PF00067">
    <property type="entry name" value="p450"/>
    <property type="match status" value="1"/>
</dbReference>
<gene>
    <name evidence="9" type="ORF">C1752_08989</name>
</gene>
<dbReference type="EMBL" id="PQWO01000027">
    <property type="protein sequence ID" value="PZD70847.1"/>
    <property type="molecule type" value="Genomic_DNA"/>
</dbReference>
<dbReference type="PRINTS" id="PR00385">
    <property type="entry name" value="P450"/>
</dbReference>
<protein>
    <submittedName>
        <fullName evidence="9">Cytochrome P450 132</fullName>
        <ecNumber evidence="9">1.14.-.-</ecNumber>
    </submittedName>
</protein>
<dbReference type="SUPFAM" id="SSF48264">
    <property type="entry name" value="Cytochrome P450"/>
    <property type="match status" value="1"/>
</dbReference>
<comment type="caution">
    <text evidence="9">The sequence shown here is derived from an EMBL/GenBank/DDBJ whole genome shotgun (WGS) entry which is preliminary data.</text>
</comment>
<evidence type="ECO:0000256" key="7">
    <source>
        <dbReference type="PIRSR" id="PIRSR602401-1"/>
    </source>
</evidence>
<dbReference type="GO" id="GO:0005506">
    <property type="term" value="F:iron ion binding"/>
    <property type="evidence" value="ECO:0007669"/>
    <property type="project" value="InterPro"/>
</dbReference>
<keyword evidence="4 8" id="KW-0560">Oxidoreductase</keyword>
<dbReference type="OrthoDB" id="446280at2"/>
<evidence type="ECO:0000313" key="10">
    <source>
        <dbReference type="Proteomes" id="UP000248857"/>
    </source>
</evidence>
<dbReference type="InterPro" id="IPR036396">
    <property type="entry name" value="Cyt_P450_sf"/>
</dbReference>
<dbReference type="GO" id="GO:0004497">
    <property type="term" value="F:monooxygenase activity"/>
    <property type="evidence" value="ECO:0007669"/>
    <property type="project" value="UniProtKB-KW"/>
</dbReference>
<dbReference type="InterPro" id="IPR050196">
    <property type="entry name" value="Cytochrome_P450_Monoox"/>
</dbReference>
<evidence type="ECO:0000256" key="2">
    <source>
        <dbReference type="ARBA" id="ARBA00022617"/>
    </source>
</evidence>
<dbReference type="GO" id="GO:0020037">
    <property type="term" value="F:heme binding"/>
    <property type="evidence" value="ECO:0007669"/>
    <property type="project" value="InterPro"/>
</dbReference>
<comment type="cofactor">
    <cofactor evidence="7">
        <name>heme</name>
        <dbReference type="ChEBI" id="CHEBI:30413"/>
    </cofactor>
</comment>
<organism evidence="9 10">
    <name type="scientific">Acaryochloris thomasi RCC1774</name>
    <dbReference type="NCBI Taxonomy" id="1764569"/>
    <lineage>
        <taxon>Bacteria</taxon>
        <taxon>Bacillati</taxon>
        <taxon>Cyanobacteriota</taxon>
        <taxon>Cyanophyceae</taxon>
        <taxon>Acaryochloridales</taxon>
        <taxon>Acaryochloridaceae</taxon>
        <taxon>Acaryochloris</taxon>
        <taxon>Acaryochloris thomasi</taxon>
    </lineage>
</organism>
<accession>A0A2W1JPN0</accession>
<dbReference type="Proteomes" id="UP000248857">
    <property type="component" value="Unassembled WGS sequence"/>
</dbReference>
<dbReference type="Gene3D" id="1.10.630.10">
    <property type="entry name" value="Cytochrome P450"/>
    <property type="match status" value="1"/>
</dbReference>
<dbReference type="PANTHER" id="PTHR24291">
    <property type="entry name" value="CYTOCHROME P450 FAMILY 4"/>
    <property type="match status" value="1"/>
</dbReference>
<evidence type="ECO:0000313" key="9">
    <source>
        <dbReference type="EMBL" id="PZD70847.1"/>
    </source>
</evidence>
<feature type="binding site" description="axial binding residue" evidence="7">
    <location>
        <position position="396"/>
    </location>
    <ligand>
        <name>heme</name>
        <dbReference type="ChEBI" id="CHEBI:30413"/>
    </ligand>
    <ligandPart>
        <name>Fe</name>
        <dbReference type="ChEBI" id="CHEBI:18248"/>
    </ligandPart>
</feature>
<evidence type="ECO:0000256" key="3">
    <source>
        <dbReference type="ARBA" id="ARBA00022723"/>
    </source>
</evidence>
<dbReference type="RefSeq" id="WP_110988676.1">
    <property type="nucleotide sequence ID" value="NZ_CAWNWM010000027.1"/>
</dbReference>
<dbReference type="CDD" id="cd20620">
    <property type="entry name" value="CYP132-like"/>
    <property type="match status" value="1"/>
</dbReference>
<keyword evidence="2 7" id="KW-0349">Heme</keyword>
<dbReference type="InterPro" id="IPR001128">
    <property type="entry name" value="Cyt_P450"/>
</dbReference>
<sequence>MIEKINSHDSSTIPEGVSGLTAIRQLVDFCRNPIDYSVWSANEYGDAARIKIASTQIYLLNHPDFIAEVLNQKNKCFIKDVSYRMLARLLGDSLLLSDGEQWKRHRRMMQPAFTQERIAEYAATVIEETNQLLSNWKIGGKFNLHQVVSQLTIKIITNVLFGSSLSAASVSIGKALDAIILQYYHQAQTGFLVPSWFPTPSNRKASSAIKYLNEIVENTINQRYQSSHDDLFSVLLGTQDGDSPFSVGELRGEVMTLLLAGHETTASALAWALMLLAQHPKIANKLRAEAQAAFGQCLPNINDLEKLPYTQMVLKESMRLYPPAWALSREVAEDCQIGPYFLTKGTTVYFSQWVVHRDKRFFDNPGQFRPERWNERFEKHLPPGAYFPFGAGPRVCIGQAFSMMEATLILAMISQKFSLGLVPNQSIELLPSITLRPKNGINMFVDASF</sequence>
<dbReference type="PRINTS" id="PR00463">
    <property type="entry name" value="EP450I"/>
</dbReference>
<keyword evidence="6 8" id="KW-0503">Monooxygenase</keyword>
<keyword evidence="5 7" id="KW-0408">Iron</keyword>
<dbReference type="InterPro" id="IPR017972">
    <property type="entry name" value="Cyt_P450_CS"/>
</dbReference>
<evidence type="ECO:0000256" key="5">
    <source>
        <dbReference type="ARBA" id="ARBA00023004"/>
    </source>
</evidence>
<comment type="similarity">
    <text evidence="1 8">Belongs to the cytochrome P450 family.</text>
</comment>
<dbReference type="EC" id="1.14.-.-" evidence="9"/>
<keyword evidence="3 7" id="KW-0479">Metal-binding</keyword>
<dbReference type="GO" id="GO:0016705">
    <property type="term" value="F:oxidoreductase activity, acting on paired donors, with incorporation or reduction of molecular oxygen"/>
    <property type="evidence" value="ECO:0007669"/>
    <property type="project" value="InterPro"/>
</dbReference>
<dbReference type="PANTHER" id="PTHR24291:SF50">
    <property type="entry name" value="BIFUNCTIONAL ALBAFLAVENONE MONOOXYGENASE_TERPENE SYNTHASE"/>
    <property type="match status" value="1"/>
</dbReference>
<evidence type="ECO:0000256" key="4">
    <source>
        <dbReference type="ARBA" id="ARBA00023002"/>
    </source>
</evidence>
<evidence type="ECO:0000256" key="8">
    <source>
        <dbReference type="RuleBase" id="RU000461"/>
    </source>
</evidence>
<keyword evidence="10" id="KW-1185">Reference proteome</keyword>
<name>A0A2W1JPN0_9CYAN</name>
<reference evidence="9 10" key="1">
    <citation type="journal article" date="2018" name="Sci. Rep.">
        <title>A novel species of the marine cyanobacterium Acaryochloris with a unique pigment content and lifestyle.</title>
        <authorList>
            <person name="Partensky F."/>
            <person name="Six C."/>
            <person name="Ratin M."/>
            <person name="Garczarek L."/>
            <person name="Vaulot D."/>
            <person name="Probert I."/>
            <person name="Calteau A."/>
            <person name="Gourvil P."/>
            <person name="Marie D."/>
            <person name="Grebert T."/>
            <person name="Bouchier C."/>
            <person name="Le Panse S."/>
            <person name="Gachenot M."/>
            <person name="Rodriguez F."/>
            <person name="Garrido J.L."/>
        </authorList>
    </citation>
    <scope>NUCLEOTIDE SEQUENCE [LARGE SCALE GENOMIC DNA]</scope>
    <source>
        <strain evidence="9 10">RCC1774</strain>
    </source>
</reference>
<evidence type="ECO:0000256" key="1">
    <source>
        <dbReference type="ARBA" id="ARBA00010617"/>
    </source>
</evidence>